<evidence type="ECO:0000259" key="8">
    <source>
        <dbReference type="Pfam" id="PF23220"/>
    </source>
</evidence>
<dbReference type="InterPro" id="IPR011990">
    <property type="entry name" value="TPR-like_helical_dom_sf"/>
</dbReference>
<evidence type="ECO:0000256" key="5">
    <source>
        <dbReference type="ARBA" id="ARBA00022737"/>
    </source>
</evidence>
<feature type="domain" description="Pre-mRNA-splicing factor Syf1/CRNKL1-like C-terminal HAT-repeats" evidence="9">
    <location>
        <begin position="52"/>
        <end position="183"/>
    </location>
</feature>
<dbReference type="GO" id="GO:0000974">
    <property type="term" value="C:Prp19 complex"/>
    <property type="evidence" value="ECO:0007669"/>
    <property type="project" value="TreeGrafter"/>
</dbReference>
<dbReference type="InterPro" id="IPR056350">
    <property type="entry name" value="HAT_Syf1_central"/>
</dbReference>
<dbReference type="PANTHER" id="PTHR11246">
    <property type="entry name" value="PRE-MRNA SPLICING FACTOR"/>
    <property type="match status" value="1"/>
</dbReference>
<evidence type="ECO:0000256" key="1">
    <source>
        <dbReference type="ARBA" id="ARBA00004123"/>
    </source>
</evidence>
<sequence length="183" mass="21366">MDRRPFLLSSVLLRQNPHNVHEWLKRVKLFEDKPREVINTFTEAVQTVSMDQAVGKVHSLWTSFAKFYEEKGQLAEARVVFEKATRVPFRNVDDLATVWCEYAEMELRHEFYDKALQLMQRATAMPTKRAAYHDKVTSSLPHTPQTCFSLSLQLQSEPVQNRLFRSLKVWSMYADLEESLGTV</sequence>
<dbReference type="EMBL" id="CASHTH010002707">
    <property type="protein sequence ID" value="CAI8033955.1"/>
    <property type="molecule type" value="Genomic_DNA"/>
</dbReference>
<accession>A0AA35X0Y8</accession>
<dbReference type="Gene3D" id="1.25.40.10">
    <property type="entry name" value="Tetratricopeptide repeat domain"/>
    <property type="match status" value="1"/>
</dbReference>
<dbReference type="InterPro" id="IPR045075">
    <property type="entry name" value="Syf1-like"/>
</dbReference>
<dbReference type="Pfam" id="PF23220">
    <property type="entry name" value="HAT_Syf1_M"/>
    <property type="match status" value="1"/>
</dbReference>
<comment type="caution">
    <text evidence="10">The sequence shown here is derived from an EMBL/GenBank/DDBJ whole genome shotgun (WGS) entry which is preliminary data.</text>
</comment>
<dbReference type="PANTHER" id="PTHR11246:SF5">
    <property type="entry name" value="PRE-MRNA-SPLICING FACTOR SYF1"/>
    <property type="match status" value="1"/>
</dbReference>
<keyword evidence="3" id="KW-0507">mRNA processing</keyword>
<feature type="non-terminal residue" evidence="10">
    <location>
        <position position="1"/>
    </location>
</feature>
<evidence type="ECO:0000259" key="9">
    <source>
        <dbReference type="Pfam" id="PF23231"/>
    </source>
</evidence>
<dbReference type="AlphaFoldDB" id="A0AA35X0Y8"/>
<evidence type="ECO:0000313" key="10">
    <source>
        <dbReference type="EMBL" id="CAI8033955.1"/>
    </source>
</evidence>
<evidence type="ECO:0000256" key="7">
    <source>
        <dbReference type="ARBA" id="ARBA00023242"/>
    </source>
</evidence>
<dbReference type="Pfam" id="PF23231">
    <property type="entry name" value="HAT_Syf1_CNRKL1_C"/>
    <property type="match status" value="1"/>
</dbReference>
<name>A0AA35X0Y8_GEOBA</name>
<dbReference type="GO" id="GO:0000349">
    <property type="term" value="P:generation of catalytic spliceosome for first transesterification step"/>
    <property type="evidence" value="ECO:0007669"/>
    <property type="project" value="TreeGrafter"/>
</dbReference>
<feature type="domain" description="Pre-mRNA-splicing factor SYF1 central HAT repeats" evidence="8">
    <location>
        <begin position="1"/>
        <end position="48"/>
    </location>
</feature>
<protein>
    <submittedName>
        <fullName evidence="10">Pre-mRNA-splicing factor SYF1</fullName>
    </submittedName>
</protein>
<comment type="subcellular location">
    <subcellularLocation>
        <location evidence="1">Nucleus</location>
    </subcellularLocation>
</comment>
<dbReference type="SUPFAM" id="SSF48452">
    <property type="entry name" value="TPR-like"/>
    <property type="match status" value="1"/>
</dbReference>
<evidence type="ECO:0000256" key="4">
    <source>
        <dbReference type="ARBA" id="ARBA00022728"/>
    </source>
</evidence>
<gene>
    <name evidence="10" type="ORF">GBAR_LOCUS19142</name>
</gene>
<dbReference type="SMART" id="SM00386">
    <property type="entry name" value="HAT"/>
    <property type="match status" value="2"/>
</dbReference>
<keyword evidence="5" id="KW-0677">Repeat</keyword>
<keyword evidence="6" id="KW-0508">mRNA splicing</keyword>
<dbReference type="FunFam" id="1.25.40.10:FF:000137">
    <property type="entry name" value="Pre-mRNA-splicing factor syf1"/>
    <property type="match status" value="1"/>
</dbReference>
<keyword evidence="7" id="KW-0539">Nucleus</keyword>
<keyword evidence="11" id="KW-1185">Reference proteome</keyword>
<organism evidence="10 11">
    <name type="scientific">Geodia barretti</name>
    <name type="common">Barrett's horny sponge</name>
    <dbReference type="NCBI Taxonomy" id="519541"/>
    <lineage>
        <taxon>Eukaryota</taxon>
        <taxon>Metazoa</taxon>
        <taxon>Porifera</taxon>
        <taxon>Demospongiae</taxon>
        <taxon>Heteroscleromorpha</taxon>
        <taxon>Tetractinellida</taxon>
        <taxon>Astrophorina</taxon>
        <taxon>Geodiidae</taxon>
        <taxon>Geodia</taxon>
    </lineage>
</organism>
<evidence type="ECO:0000256" key="3">
    <source>
        <dbReference type="ARBA" id="ARBA00022664"/>
    </source>
</evidence>
<dbReference type="InterPro" id="IPR055430">
    <property type="entry name" value="HAT_Syf1_CNRKL1_C"/>
</dbReference>
<evidence type="ECO:0000256" key="2">
    <source>
        <dbReference type="ARBA" id="ARBA00008644"/>
    </source>
</evidence>
<keyword evidence="4" id="KW-0747">Spliceosome</keyword>
<comment type="similarity">
    <text evidence="2">Belongs to the crooked-neck family.</text>
</comment>
<dbReference type="GO" id="GO:0071014">
    <property type="term" value="C:post-mRNA release spliceosomal complex"/>
    <property type="evidence" value="ECO:0007669"/>
    <property type="project" value="TreeGrafter"/>
</dbReference>
<dbReference type="Proteomes" id="UP001174909">
    <property type="component" value="Unassembled WGS sequence"/>
</dbReference>
<evidence type="ECO:0000313" key="11">
    <source>
        <dbReference type="Proteomes" id="UP001174909"/>
    </source>
</evidence>
<evidence type="ECO:0000256" key="6">
    <source>
        <dbReference type="ARBA" id="ARBA00023187"/>
    </source>
</evidence>
<proteinExistence type="inferred from homology"/>
<dbReference type="InterPro" id="IPR003107">
    <property type="entry name" value="HAT"/>
</dbReference>
<dbReference type="GO" id="GO:0071007">
    <property type="term" value="C:U2-type catalytic step 2 spliceosome"/>
    <property type="evidence" value="ECO:0007669"/>
    <property type="project" value="TreeGrafter"/>
</dbReference>
<reference evidence="10" key="1">
    <citation type="submission" date="2023-03" db="EMBL/GenBank/DDBJ databases">
        <authorList>
            <person name="Steffen K."/>
            <person name="Cardenas P."/>
        </authorList>
    </citation>
    <scope>NUCLEOTIDE SEQUENCE</scope>
</reference>